<evidence type="ECO:0000256" key="1">
    <source>
        <dbReference type="ARBA" id="ARBA00006484"/>
    </source>
</evidence>
<dbReference type="Gene3D" id="3.40.50.720">
    <property type="entry name" value="NAD(P)-binding Rossmann-like Domain"/>
    <property type="match status" value="1"/>
</dbReference>
<evidence type="ECO:0000313" key="4">
    <source>
        <dbReference type="EMBL" id="KAF5369612.1"/>
    </source>
</evidence>
<accession>A0A8H5GR67</accession>
<evidence type="ECO:0000256" key="2">
    <source>
        <dbReference type="ARBA" id="ARBA00022857"/>
    </source>
</evidence>
<keyword evidence="2" id="KW-0521">NADP</keyword>
<gene>
    <name evidence="4" type="ORF">D9757_010449</name>
</gene>
<proteinExistence type="inferred from homology"/>
<organism evidence="4 5">
    <name type="scientific">Collybiopsis confluens</name>
    <dbReference type="NCBI Taxonomy" id="2823264"/>
    <lineage>
        <taxon>Eukaryota</taxon>
        <taxon>Fungi</taxon>
        <taxon>Dikarya</taxon>
        <taxon>Basidiomycota</taxon>
        <taxon>Agaricomycotina</taxon>
        <taxon>Agaricomycetes</taxon>
        <taxon>Agaricomycetidae</taxon>
        <taxon>Agaricales</taxon>
        <taxon>Marasmiineae</taxon>
        <taxon>Omphalotaceae</taxon>
        <taxon>Collybiopsis</taxon>
    </lineage>
</organism>
<dbReference type="PANTHER" id="PTHR24320:SF282">
    <property type="entry name" value="WW DOMAIN-CONTAINING OXIDOREDUCTASE"/>
    <property type="match status" value="1"/>
</dbReference>
<name>A0A8H5GR67_9AGAR</name>
<dbReference type="PANTHER" id="PTHR24320">
    <property type="entry name" value="RETINOL DEHYDROGENASE"/>
    <property type="match status" value="1"/>
</dbReference>
<dbReference type="InterPro" id="IPR036291">
    <property type="entry name" value="NAD(P)-bd_dom_sf"/>
</dbReference>
<comment type="caution">
    <text evidence="4">The sequence shown here is derived from an EMBL/GenBank/DDBJ whole genome shotgun (WGS) entry which is preliminary data.</text>
</comment>
<dbReference type="SUPFAM" id="SSF51735">
    <property type="entry name" value="NAD(P)-binding Rossmann-fold domains"/>
    <property type="match status" value="1"/>
</dbReference>
<keyword evidence="5" id="KW-1185">Reference proteome</keyword>
<dbReference type="PRINTS" id="PR00081">
    <property type="entry name" value="GDHRDH"/>
</dbReference>
<dbReference type="Pfam" id="PF00106">
    <property type="entry name" value="adh_short"/>
    <property type="match status" value="1"/>
</dbReference>
<evidence type="ECO:0000313" key="5">
    <source>
        <dbReference type="Proteomes" id="UP000518752"/>
    </source>
</evidence>
<dbReference type="InterPro" id="IPR002347">
    <property type="entry name" value="SDR_fam"/>
</dbReference>
<sequence length="319" mass="34073">MANTNNPEWDIKLIPDLTGKVALVTGANSSTGVGWNIAHQLALKGAKVYIGARSTEKAASAIAEIQKISPGSKLAPFVAELTDLKQLTASANAFVKSEERLDILVNNAGVLPRALDFDKHGISVSFTINHLAPFALTLALLPLLKKTAARHPGVRVVSLTSMSHKHTPATARFNSIEAFNNDFGGTDDMKSNYVRYGYSKLGNVLFARQLQKKFDAEGIAAISVSVHPGAVKTDGAINFAGEHVKMLDGTITPFQGAITPLYAATAPEVWAEKAKYGGGYIMPYSVLAPDEESALAKDPAIVEECWNTSEKVINDVIKA</sequence>
<dbReference type="GO" id="GO:0016491">
    <property type="term" value="F:oxidoreductase activity"/>
    <property type="evidence" value="ECO:0007669"/>
    <property type="project" value="UniProtKB-KW"/>
</dbReference>
<reference evidence="4 5" key="1">
    <citation type="journal article" date="2020" name="ISME J.">
        <title>Uncovering the hidden diversity of litter-decomposition mechanisms in mushroom-forming fungi.</title>
        <authorList>
            <person name="Floudas D."/>
            <person name="Bentzer J."/>
            <person name="Ahren D."/>
            <person name="Johansson T."/>
            <person name="Persson P."/>
            <person name="Tunlid A."/>
        </authorList>
    </citation>
    <scope>NUCLEOTIDE SEQUENCE [LARGE SCALE GENOMIC DNA]</scope>
    <source>
        <strain evidence="4 5">CBS 406.79</strain>
    </source>
</reference>
<dbReference type="EMBL" id="JAACJN010000127">
    <property type="protein sequence ID" value="KAF5369612.1"/>
    <property type="molecule type" value="Genomic_DNA"/>
</dbReference>
<dbReference type="AlphaFoldDB" id="A0A8H5GR67"/>
<dbReference type="Proteomes" id="UP000518752">
    <property type="component" value="Unassembled WGS sequence"/>
</dbReference>
<keyword evidence="3" id="KW-0560">Oxidoreductase</keyword>
<protein>
    <submittedName>
        <fullName evidence="4">Uncharacterized protein</fullName>
    </submittedName>
</protein>
<evidence type="ECO:0000256" key="3">
    <source>
        <dbReference type="ARBA" id="ARBA00023002"/>
    </source>
</evidence>
<comment type="similarity">
    <text evidence="1">Belongs to the short-chain dehydrogenases/reductases (SDR) family.</text>
</comment>
<dbReference type="OrthoDB" id="191139at2759"/>